<evidence type="ECO:0000256" key="7">
    <source>
        <dbReference type="ARBA" id="ARBA00023134"/>
    </source>
</evidence>
<dbReference type="HAMAP" id="MF_00321">
    <property type="entry name" value="GTPase_EngB"/>
    <property type="match status" value="1"/>
</dbReference>
<evidence type="ECO:0000256" key="3">
    <source>
        <dbReference type="ARBA" id="ARBA00022618"/>
    </source>
</evidence>
<feature type="domain" description="EngB-type G" evidence="11">
    <location>
        <begin position="21"/>
        <end position="193"/>
    </location>
</feature>
<comment type="caution">
    <text evidence="13">The sequence shown here is derived from an EMBL/GenBank/DDBJ whole genome shotgun (WGS) entry which is preliminary data.</text>
</comment>
<organism evidence="13 14">
    <name type="scientific">Hydrogenibacillus schlegelii</name>
    <name type="common">Bacillus schlegelii</name>
    <dbReference type="NCBI Taxonomy" id="1484"/>
    <lineage>
        <taxon>Bacteria</taxon>
        <taxon>Bacillati</taxon>
        <taxon>Bacillota</taxon>
        <taxon>Bacilli</taxon>
        <taxon>Bacillales</taxon>
        <taxon>Bacillales Family X. Incertae Sedis</taxon>
        <taxon>Hydrogenibacillus</taxon>
    </lineage>
</organism>
<dbReference type="EMBL" id="JXBB01000008">
    <property type="protein sequence ID" value="OAR04936.1"/>
    <property type="molecule type" value="Genomic_DNA"/>
</dbReference>
<evidence type="ECO:0000256" key="6">
    <source>
        <dbReference type="ARBA" id="ARBA00022842"/>
    </source>
</evidence>
<name>A0A179IQI1_HYDSH</name>
<dbReference type="PROSITE" id="PS51706">
    <property type="entry name" value="G_ENGB"/>
    <property type="match status" value="1"/>
</dbReference>
<dbReference type="GO" id="GO:0005829">
    <property type="term" value="C:cytosol"/>
    <property type="evidence" value="ECO:0007669"/>
    <property type="project" value="TreeGrafter"/>
</dbReference>
<dbReference type="SUPFAM" id="SSF52540">
    <property type="entry name" value="P-loop containing nucleoside triphosphate hydrolases"/>
    <property type="match status" value="1"/>
</dbReference>
<dbReference type="Gene3D" id="3.40.50.300">
    <property type="entry name" value="P-loop containing nucleotide triphosphate hydrolases"/>
    <property type="match status" value="1"/>
</dbReference>
<dbReference type="InterPro" id="IPR006073">
    <property type="entry name" value="GTP-bd"/>
</dbReference>
<evidence type="ECO:0000256" key="4">
    <source>
        <dbReference type="ARBA" id="ARBA00022723"/>
    </source>
</evidence>
<dbReference type="PANTHER" id="PTHR11649">
    <property type="entry name" value="MSS1/TRME-RELATED GTP-BINDING PROTEIN"/>
    <property type="match status" value="1"/>
</dbReference>
<comment type="similarity">
    <text evidence="2 10">Belongs to the TRAFAC class TrmE-Era-EngA-EngB-Septin-like GTPase superfamily. EngB GTPase family.</text>
</comment>
<dbReference type="AlphaFoldDB" id="A0A179IQI1"/>
<evidence type="ECO:0000256" key="9">
    <source>
        <dbReference type="ARBA" id="ARBA00023306"/>
    </source>
</evidence>
<dbReference type="GO" id="GO:0000917">
    <property type="term" value="P:division septum assembly"/>
    <property type="evidence" value="ECO:0007669"/>
    <property type="project" value="UniProtKB-KW"/>
</dbReference>
<evidence type="ECO:0000256" key="2">
    <source>
        <dbReference type="ARBA" id="ARBA00009638"/>
    </source>
</evidence>
<dbReference type="PANTHER" id="PTHR11649:SF13">
    <property type="entry name" value="ENGB-TYPE G DOMAIN-CONTAINING PROTEIN"/>
    <property type="match status" value="1"/>
</dbReference>
<keyword evidence="8 10" id="KW-0717">Septation</keyword>
<dbReference type="STRING" id="1484.SA87_04460"/>
<keyword evidence="9 10" id="KW-0131">Cell cycle</keyword>
<dbReference type="GO" id="GO:0005525">
    <property type="term" value="F:GTP binding"/>
    <property type="evidence" value="ECO:0007669"/>
    <property type="project" value="UniProtKB-UniRule"/>
</dbReference>
<dbReference type="Proteomes" id="UP000748108">
    <property type="component" value="Unassembled WGS sequence"/>
</dbReference>
<keyword evidence="3 10" id="KW-0132">Cell division</keyword>
<comment type="function">
    <text evidence="10">Necessary for normal cell division and for the maintenance of normal septation.</text>
</comment>
<keyword evidence="5 10" id="KW-0547">Nucleotide-binding</keyword>
<sequence>MSGRAHLWRMAARLKDLPPPERPEIALVGRSNVGKSSLINTLAGQNDLARTSRTPGKTRLIHLYRFDAFVLVDLPGYGYAQVSKAMRREFGRLVEGYLKTREALRLVLQLVDVRHPPTEDDRLMRQWLVFHGLKTLVVATKADKLGRGRALDQARRIAGELRLAADEGPILFSAVTGEGKNDLWKAIHGALRVLR</sequence>
<dbReference type="OrthoDB" id="9804921at2"/>
<protein>
    <recommendedName>
        <fullName evidence="10">Probable GTP-binding protein EngB</fullName>
    </recommendedName>
</protein>
<evidence type="ECO:0000256" key="10">
    <source>
        <dbReference type="HAMAP-Rule" id="MF_00321"/>
    </source>
</evidence>
<dbReference type="RefSeq" id="WP_066199337.1">
    <property type="nucleotide sequence ID" value="NZ_CBCSAS010000036.1"/>
</dbReference>
<evidence type="ECO:0000313" key="12">
    <source>
        <dbReference type="EMBL" id="MBT9282905.1"/>
    </source>
</evidence>
<keyword evidence="14" id="KW-1185">Reference proteome</keyword>
<proteinExistence type="inferred from homology"/>
<evidence type="ECO:0000313" key="13">
    <source>
        <dbReference type="EMBL" id="OAR04936.1"/>
    </source>
</evidence>
<keyword evidence="6" id="KW-0460">Magnesium</keyword>
<dbReference type="CDD" id="cd01876">
    <property type="entry name" value="YihA_EngB"/>
    <property type="match status" value="1"/>
</dbReference>
<evidence type="ECO:0000256" key="5">
    <source>
        <dbReference type="ARBA" id="ARBA00022741"/>
    </source>
</evidence>
<dbReference type="InterPro" id="IPR030393">
    <property type="entry name" value="G_ENGB_dom"/>
</dbReference>
<keyword evidence="4" id="KW-0479">Metal-binding</keyword>
<dbReference type="EMBL" id="JAHHQF010000070">
    <property type="protein sequence ID" value="MBT9282905.1"/>
    <property type="molecule type" value="Genomic_DNA"/>
</dbReference>
<evidence type="ECO:0000313" key="14">
    <source>
        <dbReference type="Proteomes" id="UP000243024"/>
    </source>
</evidence>
<evidence type="ECO:0000256" key="1">
    <source>
        <dbReference type="ARBA" id="ARBA00001946"/>
    </source>
</evidence>
<gene>
    <name evidence="10" type="primary">engB</name>
    <name evidence="12" type="synonym">yihA</name>
    <name evidence="12" type="ORF">KM312_09740</name>
    <name evidence="13" type="ORF">SA87_04460</name>
</gene>
<evidence type="ECO:0000259" key="11">
    <source>
        <dbReference type="PROSITE" id="PS51706"/>
    </source>
</evidence>
<reference evidence="12" key="2">
    <citation type="journal article" date="2021" name="Microbiology">
        <title>Metagenomic Analysis of the Microbial Community in the Underground Coal Fire Area (Kemerovo Region, Russia) Revealed Predominance of Thermophilic Members of the Phyla Deinococcus-thermus, Aquificae, and Firmicutes.</title>
        <authorList>
            <person name="Kadnikov V."/>
            <person name="Mardanov A.V."/>
            <person name="Beletsky A.V."/>
            <person name="Karnachuk O.V."/>
            <person name="Ravin N.V."/>
        </authorList>
    </citation>
    <scope>NUCLEOTIDE SEQUENCE</scope>
    <source>
        <strain evidence="12">RBS10-49</strain>
    </source>
</reference>
<dbReference type="Proteomes" id="UP000243024">
    <property type="component" value="Unassembled WGS sequence"/>
</dbReference>
<dbReference type="GO" id="GO:0046872">
    <property type="term" value="F:metal ion binding"/>
    <property type="evidence" value="ECO:0007669"/>
    <property type="project" value="UniProtKB-KW"/>
</dbReference>
<evidence type="ECO:0000256" key="8">
    <source>
        <dbReference type="ARBA" id="ARBA00023210"/>
    </source>
</evidence>
<dbReference type="NCBIfam" id="TIGR03598">
    <property type="entry name" value="GTPase_YsxC"/>
    <property type="match status" value="1"/>
</dbReference>
<dbReference type="InterPro" id="IPR019987">
    <property type="entry name" value="GTP-bd_ribosome_bio_YsxC"/>
</dbReference>
<keyword evidence="7 10" id="KW-0342">GTP-binding</keyword>
<reference evidence="13 14" key="1">
    <citation type="submission" date="2015-09" db="EMBL/GenBank/DDBJ databases">
        <title>Draft genome sequence of Hydrogenibacillus schlegelii DSM 2000.</title>
        <authorList>
            <person name="Hemp J."/>
        </authorList>
    </citation>
    <scope>NUCLEOTIDE SEQUENCE [LARGE SCALE GENOMIC DNA]</scope>
    <source>
        <strain evidence="13 14">MA 48</strain>
    </source>
</reference>
<dbReference type="Pfam" id="PF01926">
    <property type="entry name" value="MMR_HSR1"/>
    <property type="match status" value="1"/>
</dbReference>
<dbReference type="InterPro" id="IPR027417">
    <property type="entry name" value="P-loop_NTPase"/>
</dbReference>
<accession>A0A179IQI1</accession>
<comment type="cofactor">
    <cofactor evidence="1">
        <name>Mg(2+)</name>
        <dbReference type="ChEBI" id="CHEBI:18420"/>
    </cofactor>
</comment>